<dbReference type="InterPro" id="IPR018273">
    <property type="entry name" value="Ribosomal_eS17_CS"/>
</dbReference>
<dbReference type="GO" id="GO:0003735">
    <property type="term" value="F:structural constituent of ribosome"/>
    <property type="evidence" value="ECO:0007669"/>
    <property type="project" value="InterPro"/>
</dbReference>
<dbReference type="PANTHER" id="PTHR47939:SF1">
    <property type="entry name" value="OS04G0684500 PROTEIN"/>
    <property type="match status" value="1"/>
</dbReference>
<keyword evidence="11" id="KW-1185">Reference proteome</keyword>
<comment type="caution">
    <text evidence="10">The sequence shown here is derived from an EMBL/GenBank/DDBJ whole genome shotgun (WGS) entry which is preliminary data.</text>
</comment>
<dbReference type="Pfam" id="PF12854">
    <property type="entry name" value="PPR_1"/>
    <property type="match status" value="1"/>
</dbReference>
<dbReference type="Pfam" id="PF01535">
    <property type="entry name" value="PPR"/>
    <property type="match status" value="2"/>
</dbReference>
<dbReference type="InterPro" id="IPR035979">
    <property type="entry name" value="RBD_domain_sf"/>
</dbReference>
<dbReference type="GO" id="GO:0003729">
    <property type="term" value="F:mRNA binding"/>
    <property type="evidence" value="ECO:0007669"/>
    <property type="project" value="UniProtKB-ARBA"/>
</dbReference>
<gene>
    <name evidence="10" type="ORF">DKX38_012104</name>
</gene>
<organism evidence="10 11">
    <name type="scientific">Salix brachista</name>
    <dbReference type="NCBI Taxonomy" id="2182728"/>
    <lineage>
        <taxon>Eukaryota</taxon>
        <taxon>Viridiplantae</taxon>
        <taxon>Streptophyta</taxon>
        <taxon>Embryophyta</taxon>
        <taxon>Tracheophyta</taxon>
        <taxon>Spermatophyta</taxon>
        <taxon>Magnoliopsida</taxon>
        <taxon>eudicotyledons</taxon>
        <taxon>Gunneridae</taxon>
        <taxon>Pentapetalae</taxon>
        <taxon>rosids</taxon>
        <taxon>fabids</taxon>
        <taxon>Malpighiales</taxon>
        <taxon>Salicaceae</taxon>
        <taxon>Saliceae</taxon>
        <taxon>Salix</taxon>
    </lineage>
</organism>
<evidence type="ECO:0000256" key="5">
    <source>
        <dbReference type="ARBA" id="ARBA00023274"/>
    </source>
</evidence>
<feature type="repeat" description="PPR" evidence="7">
    <location>
        <begin position="732"/>
        <end position="766"/>
    </location>
</feature>
<name>A0A5N5LN09_9ROSI</name>
<feature type="repeat" description="PPR" evidence="7">
    <location>
        <begin position="377"/>
        <end position="411"/>
    </location>
</feature>
<evidence type="ECO:0000256" key="2">
    <source>
        <dbReference type="ARBA" id="ARBA00010444"/>
    </source>
</evidence>
<dbReference type="InterPro" id="IPR050667">
    <property type="entry name" value="PPR-containing_protein"/>
</dbReference>
<feature type="repeat" description="PPR" evidence="7">
    <location>
        <begin position="767"/>
        <end position="801"/>
    </location>
</feature>
<feature type="repeat" description="PPR" evidence="7">
    <location>
        <begin position="837"/>
        <end position="871"/>
    </location>
</feature>
<dbReference type="PROSITE" id="PS50102">
    <property type="entry name" value="RRM"/>
    <property type="match status" value="1"/>
</dbReference>
<dbReference type="Gene3D" id="1.25.40.10">
    <property type="entry name" value="Tetratricopeptide repeat domain"/>
    <property type="match status" value="6"/>
</dbReference>
<evidence type="ECO:0000259" key="9">
    <source>
        <dbReference type="PROSITE" id="PS50102"/>
    </source>
</evidence>
<evidence type="ECO:0000313" key="10">
    <source>
        <dbReference type="EMBL" id="KAB5543992.1"/>
    </source>
</evidence>
<dbReference type="PROSITE" id="PS00712">
    <property type="entry name" value="RIBOSOMAL_S17E"/>
    <property type="match status" value="1"/>
</dbReference>
<reference evidence="11" key="1">
    <citation type="journal article" date="2019" name="Gigascience">
        <title>De novo genome assembly of the endangered Acer yangbiense, a plant species with extremely small populations endemic to Yunnan Province, China.</title>
        <authorList>
            <person name="Yang J."/>
            <person name="Wariss H.M."/>
            <person name="Tao L."/>
            <person name="Zhang R."/>
            <person name="Yun Q."/>
            <person name="Hollingsworth P."/>
            <person name="Dao Z."/>
            <person name="Luo G."/>
            <person name="Guo H."/>
            <person name="Ma Y."/>
            <person name="Sun W."/>
        </authorList>
    </citation>
    <scope>NUCLEOTIDE SEQUENCE [LARGE SCALE GENOMIC DNA]</scope>
    <source>
        <strain evidence="11">cv. br00</strain>
    </source>
</reference>
<feature type="repeat" description="PPR" evidence="7">
    <location>
        <begin position="627"/>
        <end position="661"/>
    </location>
</feature>
<dbReference type="Gene3D" id="1.10.60.20">
    <property type="entry name" value="Ribosomal protein S17e-like"/>
    <property type="match status" value="1"/>
</dbReference>
<dbReference type="Pfam" id="PF13041">
    <property type="entry name" value="PPR_2"/>
    <property type="match status" value="5"/>
</dbReference>
<evidence type="ECO:0000256" key="8">
    <source>
        <dbReference type="SAM" id="MobiDB-lite"/>
    </source>
</evidence>
<dbReference type="SUPFAM" id="SSF81901">
    <property type="entry name" value="HCP-like"/>
    <property type="match status" value="1"/>
</dbReference>
<dbReference type="SMART" id="SM00360">
    <property type="entry name" value="RRM"/>
    <property type="match status" value="1"/>
</dbReference>
<accession>A0A5N5LN09</accession>
<feature type="repeat" description="PPR" evidence="7">
    <location>
        <begin position="557"/>
        <end position="591"/>
    </location>
</feature>
<evidence type="ECO:0000256" key="7">
    <source>
        <dbReference type="PROSITE-ProRule" id="PRU00708"/>
    </source>
</evidence>
<dbReference type="Pfam" id="PF13812">
    <property type="entry name" value="PPR_3"/>
    <property type="match status" value="1"/>
</dbReference>
<dbReference type="Pfam" id="PF00076">
    <property type="entry name" value="RRM_1"/>
    <property type="match status" value="1"/>
</dbReference>
<dbReference type="InterPro" id="IPR012677">
    <property type="entry name" value="Nucleotide-bd_a/b_plait_sf"/>
</dbReference>
<feature type="repeat" description="PPR" evidence="7">
    <location>
        <begin position="697"/>
        <end position="731"/>
    </location>
</feature>
<dbReference type="InterPro" id="IPR036401">
    <property type="entry name" value="Ribosomal_eS17_sf"/>
</dbReference>
<dbReference type="InterPro" id="IPR001210">
    <property type="entry name" value="Ribosomal_eS17"/>
</dbReference>
<evidence type="ECO:0000256" key="3">
    <source>
        <dbReference type="ARBA" id="ARBA00022737"/>
    </source>
</evidence>
<dbReference type="NCBIfam" id="TIGR00756">
    <property type="entry name" value="PPR"/>
    <property type="match status" value="12"/>
</dbReference>
<keyword evidence="6" id="KW-0694">RNA-binding</keyword>
<dbReference type="HAMAP" id="MF_00511">
    <property type="entry name" value="Ribosomal_eS17"/>
    <property type="match status" value="1"/>
</dbReference>
<sequence length="1027" mass="115723">MGRVRTKTVKKSSRQVIEKYYSKMTLDFHTNKKILQEVAIIPSKRLRNKIAGFSTHLMKRIQKGAVRGISLKLQEEERERRMDFVPEESAIKIHEIKVDKETIDMLAALGMSDFPGIVEVEPQPMVPTQGFGRGGGARSATNTTNPLSLSTKLRLSTKFSPSPLLPPPLETTQTPEAETQEKTRKVDNEAPKTDFCQKGKIFIGNLPNWIKKNELSELFRQFGPIQNVILINGHNETERNAGFGFIIFDGTTAEKSAMKAEEFDGMEFHGRVLTVKLDDGRRLKAKAEERRNWVDGQDGVDYRSKWHEEREGSTKAFRKVLDTQPENWQAVVGAFERIKKPARRDFGLMVGYYARRGDMHRARQTFESMRARGIYPSSHVYTSLIHAYAVGRDMEEALSCVRKMKEEGVEMSLVTYSIVVGGFAKIGNAELGPYLRTLCRSHHLWKKPLARVEWILGGYAYRISQSCNMNRAEALVREMEEEGIDAPIDIYHTMMDGYTMIGNEEKCLIVFKRLKECGLAPSVISYGCLINMYTKTGKVSKALEVSKMMESAGIKHNLKTYSMLINGFLKLKDWTNAFTVFEDVIKDGLKPDAVLYNNIIKAYCGMGNMDCAINMVKEMQKERHRPTSRTFMPIIHGFARAGEVRRALEIFDMMRRSGCIPTVHTFNALVLGLVEKRQMEKAVEILDEMALAGVSPDEHTYTTIMHGYAALGDTGKAFEYFTKFRNEGLELDVFTYEALLKACCKSGRMQSALAVTREMSAQNIPRNTFVYNILIDGWARRGDVWEAADLMQQMKQEGVQRDIHTYTSFINACCKAGDMPRATKTIQEMEALGVKPNVKTYTTLIHGWACASLPEKALRCFEEMKLAGLKPDKAVYHCLMTSLLSRATVAEAYICSGILSICREMIESEFTVDMGTAVYWSKCLRKIEGTGGELTEALQKTFPPDWNAHYSPEANYESDIDDEPSNGGDNNMFLAGLHPHDEPSNQVEISSSSSSHRSCMSMDINSIGRTEVAFIGFDGAVHIASSH</sequence>
<feature type="domain" description="RRM" evidence="9">
    <location>
        <begin position="199"/>
        <end position="280"/>
    </location>
</feature>
<keyword evidence="5" id="KW-0687">Ribonucleoprotein</keyword>
<comment type="similarity">
    <text evidence="2">Belongs to the eukaryotic ribosomal protein eS17 family.</text>
</comment>
<dbReference type="AlphaFoldDB" id="A0A5N5LN09"/>
<feature type="repeat" description="PPR" evidence="7">
    <location>
        <begin position="487"/>
        <end position="521"/>
    </location>
</feature>
<dbReference type="GO" id="GO:0006412">
    <property type="term" value="P:translation"/>
    <property type="evidence" value="ECO:0007669"/>
    <property type="project" value="InterPro"/>
</dbReference>
<evidence type="ECO:0000256" key="6">
    <source>
        <dbReference type="PROSITE-ProRule" id="PRU00176"/>
    </source>
</evidence>
<dbReference type="SUPFAM" id="SSF54928">
    <property type="entry name" value="RNA-binding domain, RBD"/>
    <property type="match status" value="1"/>
</dbReference>
<dbReference type="GO" id="GO:1990904">
    <property type="term" value="C:ribonucleoprotein complex"/>
    <property type="evidence" value="ECO:0007669"/>
    <property type="project" value="UniProtKB-KW"/>
</dbReference>
<dbReference type="Proteomes" id="UP000326939">
    <property type="component" value="Chromosome 8"/>
</dbReference>
<dbReference type="CDD" id="cd00590">
    <property type="entry name" value="RRM_SF"/>
    <property type="match status" value="1"/>
</dbReference>
<evidence type="ECO:0000256" key="1">
    <source>
        <dbReference type="ARBA" id="ARBA00007626"/>
    </source>
</evidence>
<evidence type="ECO:0000256" key="4">
    <source>
        <dbReference type="ARBA" id="ARBA00022980"/>
    </source>
</evidence>
<dbReference type="Pfam" id="PF00833">
    <property type="entry name" value="Ribosomal_S17e"/>
    <property type="match status" value="1"/>
</dbReference>
<feature type="repeat" description="PPR" evidence="7">
    <location>
        <begin position="592"/>
        <end position="626"/>
    </location>
</feature>
<protein>
    <recommendedName>
        <fullName evidence="9">RRM domain-containing protein</fullName>
    </recommendedName>
</protein>
<dbReference type="InterPro" id="IPR000504">
    <property type="entry name" value="RRM_dom"/>
</dbReference>
<feature type="region of interest" description="Disordered" evidence="8">
    <location>
        <begin position="158"/>
        <end position="187"/>
    </location>
</feature>
<dbReference type="PROSITE" id="PS51375">
    <property type="entry name" value="PPR"/>
    <property type="match status" value="13"/>
</dbReference>
<evidence type="ECO:0000313" key="11">
    <source>
        <dbReference type="Proteomes" id="UP000326939"/>
    </source>
</evidence>
<dbReference type="EMBL" id="VDCV01000008">
    <property type="protein sequence ID" value="KAB5543992.1"/>
    <property type="molecule type" value="Genomic_DNA"/>
</dbReference>
<feature type="repeat" description="PPR" evidence="7">
    <location>
        <begin position="802"/>
        <end position="836"/>
    </location>
</feature>
<feature type="repeat" description="PPR" evidence="7">
    <location>
        <begin position="662"/>
        <end position="696"/>
    </location>
</feature>
<dbReference type="PANTHER" id="PTHR47939">
    <property type="entry name" value="MEMBRANE-ASSOCIATED SALT-INDUCIBLE PROTEIN-LIKE"/>
    <property type="match status" value="1"/>
</dbReference>
<feature type="repeat" description="PPR" evidence="7">
    <location>
        <begin position="342"/>
        <end position="376"/>
    </location>
</feature>
<comment type="similarity">
    <text evidence="1">Belongs to the PPR family. P subfamily.</text>
</comment>
<dbReference type="SUPFAM" id="SSF116820">
    <property type="entry name" value="Rps17e-like"/>
    <property type="match status" value="1"/>
</dbReference>
<proteinExistence type="inferred from homology"/>
<keyword evidence="3" id="KW-0677">Repeat</keyword>
<dbReference type="GO" id="GO:0005840">
    <property type="term" value="C:ribosome"/>
    <property type="evidence" value="ECO:0007669"/>
    <property type="project" value="UniProtKB-KW"/>
</dbReference>
<dbReference type="InterPro" id="IPR011990">
    <property type="entry name" value="TPR-like_helical_dom_sf"/>
</dbReference>
<dbReference type="InterPro" id="IPR002885">
    <property type="entry name" value="PPR_rpt"/>
</dbReference>
<feature type="repeat" description="PPR" evidence="7">
    <location>
        <begin position="522"/>
        <end position="556"/>
    </location>
</feature>
<keyword evidence="4" id="KW-0689">Ribosomal protein</keyword>
<dbReference type="FunFam" id="1.10.60.20:FF:000001">
    <property type="entry name" value="40S ribosomal protein S17"/>
    <property type="match status" value="1"/>
</dbReference>
<dbReference type="Gene3D" id="3.30.70.330">
    <property type="match status" value="1"/>
</dbReference>